<sequence length="192" mass="20830">MTNQIGQPLQYSGFPSPPENLYPSSHYGFMLPPQQNNMPTEMLSSAPVAPQTVQPNNSPVAMPQPEQPAVQTSYAPVPTIPPAPMTVDDQDHILLSRSLAANAADPYRKGTGSYMNGHDAMVPCASYDGRSVTIDHLKISPESLIQIAKLAQAFGASPDWREMKLAEMQKVLSRTDSQNPSVAHQYSRSVGL</sequence>
<organism evidence="2 3">
    <name type="scientific">Caenorhabditis auriculariae</name>
    <dbReference type="NCBI Taxonomy" id="2777116"/>
    <lineage>
        <taxon>Eukaryota</taxon>
        <taxon>Metazoa</taxon>
        <taxon>Ecdysozoa</taxon>
        <taxon>Nematoda</taxon>
        <taxon>Chromadorea</taxon>
        <taxon>Rhabditida</taxon>
        <taxon>Rhabditina</taxon>
        <taxon>Rhabditomorpha</taxon>
        <taxon>Rhabditoidea</taxon>
        <taxon>Rhabditidae</taxon>
        <taxon>Peloderinae</taxon>
        <taxon>Caenorhabditis</taxon>
    </lineage>
</organism>
<accession>A0A8S1GUH2</accession>
<evidence type="ECO:0000313" key="3">
    <source>
        <dbReference type="Proteomes" id="UP000835052"/>
    </source>
</evidence>
<name>A0A8S1GUH2_9PELO</name>
<feature type="region of interest" description="Disordered" evidence="1">
    <location>
        <begin position="172"/>
        <end position="192"/>
    </location>
</feature>
<dbReference type="AlphaFoldDB" id="A0A8S1GUH2"/>
<dbReference type="EMBL" id="CAJGYM010000006">
    <property type="protein sequence ID" value="CAD6187336.1"/>
    <property type="molecule type" value="Genomic_DNA"/>
</dbReference>
<evidence type="ECO:0000313" key="2">
    <source>
        <dbReference type="EMBL" id="CAD6187336.1"/>
    </source>
</evidence>
<dbReference type="Proteomes" id="UP000835052">
    <property type="component" value="Unassembled WGS sequence"/>
</dbReference>
<dbReference type="OrthoDB" id="5836909at2759"/>
<keyword evidence="3" id="KW-1185">Reference proteome</keyword>
<protein>
    <submittedName>
        <fullName evidence="2">Uncharacterized protein</fullName>
    </submittedName>
</protein>
<evidence type="ECO:0000256" key="1">
    <source>
        <dbReference type="SAM" id="MobiDB-lite"/>
    </source>
</evidence>
<reference evidence="2" key="1">
    <citation type="submission" date="2020-10" db="EMBL/GenBank/DDBJ databases">
        <authorList>
            <person name="Kikuchi T."/>
        </authorList>
    </citation>
    <scope>NUCLEOTIDE SEQUENCE</scope>
    <source>
        <strain evidence="2">NKZ352</strain>
    </source>
</reference>
<gene>
    <name evidence="2" type="ORF">CAUJ_LOCUS3255</name>
</gene>
<proteinExistence type="predicted"/>
<comment type="caution">
    <text evidence="2">The sequence shown here is derived from an EMBL/GenBank/DDBJ whole genome shotgun (WGS) entry which is preliminary data.</text>
</comment>